<dbReference type="PROSITE" id="PS51986">
    <property type="entry name" value="GS_BETA_GRASP"/>
    <property type="match status" value="1"/>
</dbReference>
<protein>
    <submittedName>
        <fullName evidence="3">Type I glutamate--ammonia ligase</fullName>
    </submittedName>
</protein>
<dbReference type="Pfam" id="PF03951">
    <property type="entry name" value="Gln-synt_N"/>
    <property type="match status" value="1"/>
</dbReference>
<name>A0A7K3LC85_9MYCO</name>
<comment type="caution">
    <text evidence="3">The sequence shown here is derived from an EMBL/GenBank/DDBJ whole genome shotgun (WGS) entry which is preliminary data.</text>
</comment>
<organism evidence="3 4">
    <name type="scientific">Mycolicibacter kumamotonensis</name>
    <dbReference type="NCBI Taxonomy" id="354243"/>
    <lineage>
        <taxon>Bacteria</taxon>
        <taxon>Bacillati</taxon>
        <taxon>Actinomycetota</taxon>
        <taxon>Actinomycetes</taxon>
        <taxon>Mycobacteriales</taxon>
        <taxon>Mycobacteriaceae</taxon>
        <taxon>Mycolicibacter</taxon>
    </lineage>
</organism>
<feature type="domain" description="GS beta-grasp" evidence="2">
    <location>
        <begin position="16"/>
        <end position="64"/>
    </location>
</feature>
<feature type="non-terminal residue" evidence="3">
    <location>
        <position position="64"/>
    </location>
</feature>
<gene>
    <name evidence="3" type="ORF">GWR20_12570</name>
</gene>
<dbReference type="GO" id="GO:0006542">
    <property type="term" value="P:glutamine biosynthetic process"/>
    <property type="evidence" value="ECO:0007669"/>
    <property type="project" value="InterPro"/>
</dbReference>
<proteinExistence type="inferred from homology"/>
<evidence type="ECO:0000256" key="1">
    <source>
        <dbReference type="PROSITE-ProRule" id="PRU01330"/>
    </source>
</evidence>
<dbReference type="SUPFAM" id="SSF54368">
    <property type="entry name" value="Glutamine synthetase, N-terminal domain"/>
    <property type="match status" value="1"/>
</dbReference>
<evidence type="ECO:0000313" key="4">
    <source>
        <dbReference type="Proteomes" id="UP000466523"/>
    </source>
</evidence>
<dbReference type="InterPro" id="IPR008147">
    <property type="entry name" value="Gln_synt_N"/>
</dbReference>
<dbReference type="Gene3D" id="3.10.20.70">
    <property type="entry name" value="Glutamine synthetase, N-terminal domain"/>
    <property type="match status" value="1"/>
</dbReference>
<keyword evidence="3" id="KW-0436">Ligase</keyword>
<accession>A0A7K3LC85</accession>
<evidence type="ECO:0000259" key="2">
    <source>
        <dbReference type="PROSITE" id="PS51986"/>
    </source>
</evidence>
<dbReference type="AlphaFoldDB" id="A0A7K3LC85"/>
<reference evidence="3 4" key="1">
    <citation type="submission" date="2020-01" db="EMBL/GenBank/DDBJ databases">
        <authorList>
            <person name="Sanchez-Estrada R."/>
            <person name="Gonzalez-Y-Merchand J.A."/>
            <person name="Rivera-Gutierrez S."/>
        </authorList>
    </citation>
    <scope>NUCLEOTIDE SEQUENCE [LARGE SCALE GENOMIC DNA]</scope>
    <source>
        <strain evidence="3 4">CST 7247</strain>
    </source>
</reference>
<dbReference type="GO" id="GO:0004356">
    <property type="term" value="F:glutamine synthetase activity"/>
    <property type="evidence" value="ECO:0007669"/>
    <property type="project" value="InterPro"/>
</dbReference>
<dbReference type="Proteomes" id="UP000466523">
    <property type="component" value="Unassembled WGS sequence"/>
</dbReference>
<comment type="similarity">
    <text evidence="1">Belongs to the glutamine synthetase family.</text>
</comment>
<sequence>MTDKTADDILRLVADENVEYVDIQFCDLPGMMQHLTIPASTLDSSVFEDGLAFDGSSIRGFQSI</sequence>
<dbReference type="RefSeq" id="WP_337777049.1">
    <property type="nucleotide sequence ID" value="NZ_JAACYR010000039.1"/>
</dbReference>
<dbReference type="InterPro" id="IPR036651">
    <property type="entry name" value="Gln_synt_N_sf"/>
</dbReference>
<dbReference type="EMBL" id="JAACYR010000039">
    <property type="protein sequence ID" value="NDJ89978.1"/>
    <property type="molecule type" value="Genomic_DNA"/>
</dbReference>
<evidence type="ECO:0000313" key="3">
    <source>
        <dbReference type="EMBL" id="NDJ89978.1"/>
    </source>
</evidence>